<protein>
    <recommendedName>
        <fullName evidence="4">RxLR effector candidate protein</fullName>
    </recommendedName>
</protein>
<proteinExistence type="predicted"/>
<evidence type="ECO:0000256" key="1">
    <source>
        <dbReference type="SAM" id="Coils"/>
    </source>
</evidence>
<name>A0AAV0UYR3_HYABA</name>
<reference evidence="2" key="1">
    <citation type="submission" date="2022-12" db="EMBL/GenBank/DDBJ databases">
        <authorList>
            <person name="Webb A."/>
        </authorList>
    </citation>
    <scope>NUCLEOTIDE SEQUENCE</scope>
    <source>
        <strain evidence="2">Hp1</strain>
    </source>
</reference>
<evidence type="ECO:0000313" key="2">
    <source>
        <dbReference type="EMBL" id="CAI5740599.1"/>
    </source>
</evidence>
<gene>
    <name evidence="2" type="ORF">HBR001_LOCUS8199</name>
</gene>
<sequence length="325" mass="36962">MRVYVTGPLAVAVILTGIKSAPGAIGFATIDVARSASAPAANIRDTMLDKNVDGEDRAWTFAPFDCVGELLDVIFGRVRSSEPVASRIGKLYTMIKWDTMYGYNPDFPSKERVSIVDGIKTFMKNGASPSEEQARIFATSYTTMEVLRQADRLGSSSVEFDAECGRRMLELLPQVWLKARKSVDDVFKELYFSCNSLNYKKLELLETFIELHNEMNGCEDTLVETLVRFYGDYELLKFLTRDAEKKEENSAQAQALRKKLIEDWTVREITVKQFKSLMAPPGGWTATDAHDPIEDEAIMIWDLYRKLLKDIELRTERLHKKELIE</sequence>
<feature type="coiled-coil region" evidence="1">
    <location>
        <begin position="236"/>
        <end position="263"/>
    </location>
</feature>
<dbReference type="Proteomes" id="UP001162031">
    <property type="component" value="Unassembled WGS sequence"/>
</dbReference>
<keyword evidence="3" id="KW-1185">Reference proteome</keyword>
<accession>A0AAV0UYR3</accession>
<comment type="caution">
    <text evidence="2">The sequence shown here is derived from an EMBL/GenBank/DDBJ whole genome shotgun (WGS) entry which is preliminary data.</text>
</comment>
<organism evidence="2 3">
    <name type="scientific">Hyaloperonospora brassicae</name>
    <name type="common">Brassica downy mildew</name>
    <name type="synonym">Peronospora brassicae</name>
    <dbReference type="NCBI Taxonomy" id="162125"/>
    <lineage>
        <taxon>Eukaryota</taxon>
        <taxon>Sar</taxon>
        <taxon>Stramenopiles</taxon>
        <taxon>Oomycota</taxon>
        <taxon>Peronosporomycetes</taxon>
        <taxon>Peronosporales</taxon>
        <taxon>Peronosporaceae</taxon>
        <taxon>Hyaloperonospora</taxon>
    </lineage>
</organism>
<evidence type="ECO:0008006" key="4">
    <source>
        <dbReference type="Google" id="ProtNLM"/>
    </source>
</evidence>
<dbReference type="EMBL" id="CANTFL010001446">
    <property type="protein sequence ID" value="CAI5740599.1"/>
    <property type="molecule type" value="Genomic_DNA"/>
</dbReference>
<evidence type="ECO:0000313" key="3">
    <source>
        <dbReference type="Proteomes" id="UP001162031"/>
    </source>
</evidence>
<keyword evidence="1" id="KW-0175">Coiled coil</keyword>
<dbReference type="AlphaFoldDB" id="A0AAV0UYR3"/>